<name>A0A9D2SGL9_9FIRM</name>
<accession>A0A9D2SGL9</accession>
<proteinExistence type="predicted"/>
<evidence type="ECO:0000259" key="4">
    <source>
        <dbReference type="PROSITE" id="PS50987"/>
    </source>
</evidence>
<dbReference type="SUPFAM" id="SSF46785">
    <property type="entry name" value="Winged helix' DNA-binding domain"/>
    <property type="match status" value="1"/>
</dbReference>
<keyword evidence="2" id="KW-0238">DNA-binding</keyword>
<evidence type="ECO:0000256" key="3">
    <source>
        <dbReference type="ARBA" id="ARBA00023163"/>
    </source>
</evidence>
<dbReference type="InterPro" id="IPR036390">
    <property type="entry name" value="WH_DNA-bd_sf"/>
</dbReference>
<dbReference type="InterPro" id="IPR036388">
    <property type="entry name" value="WH-like_DNA-bd_sf"/>
</dbReference>
<dbReference type="Gene3D" id="1.10.10.10">
    <property type="entry name" value="Winged helix-like DNA-binding domain superfamily/Winged helix DNA-binding domain"/>
    <property type="match status" value="1"/>
</dbReference>
<protein>
    <submittedName>
        <fullName evidence="5">ArsR family transcriptional regulator</fullName>
    </submittedName>
</protein>
<evidence type="ECO:0000313" key="5">
    <source>
        <dbReference type="EMBL" id="HJC05796.1"/>
    </source>
</evidence>
<dbReference type="AlphaFoldDB" id="A0A9D2SGL9"/>
<dbReference type="CDD" id="cd00090">
    <property type="entry name" value="HTH_ARSR"/>
    <property type="match status" value="1"/>
</dbReference>
<dbReference type="GO" id="GO:0003677">
    <property type="term" value="F:DNA binding"/>
    <property type="evidence" value="ECO:0007669"/>
    <property type="project" value="UniProtKB-KW"/>
</dbReference>
<sequence>MTTAQELDRQFTACRPLFIALGDEVRLTIVRALVEDAFARSPQPGPIQFERCGMNVNEITGKTSLSRPAISHHLKILKEAGLVGIRQEGTANYYYLTLREVNRTLMNLGYRLEEFM</sequence>
<dbReference type="Pfam" id="PF01022">
    <property type="entry name" value="HTH_5"/>
    <property type="match status" value="1"/>
</dbReference>
<dbReference type="InterPro" id="IPR001845">
    <property type="entry name" value="HTH_ArsR_DNA-bd_dom"/>
</dbReference>
<feature type="domain" description="HTH arsR-type" evidence="4">
    <location>
        <begin position="7"/>
        <end position="116"/>
    </location>
</feature>
<evidence type="ECO:0000313" key="6">
    <source>
        <dbReference type="Proteomes" id="UP000823910"/>
    </source>
</evidence>
<dbReference type="SMART" id="SM00418">
    <property type="entry name" value="HTH_ARSR"/>
    <property type="match status" value="1"/>
</dbReference>
<reference evidence="5" key="2">
    <citation type="submission" date="2021-04" db="EMBL/GenBank/DDBJ databases">
        <authorList>
            <person name="Gilroy R."/>
        </authorList>
    </citation>
    <scope>NUCLEOTIDE SEQUENCE</scope>
    <source>
        <strain evidence="5">CHK180-15479</strain>
    </source>
</reference>
<dbReference type="PROSITE" id="PS50987">
    <property type="entry name" value="HTH_ARSR_2"/>
    <property type="match status" value="1"/>
</dbReference>
<dbReference type="PANTHER" id="PTHR33154">
    <property type="entry name" value="TRANSCRIPTIONAL REGULATOR, ARSR FAMILY"/>
    <property type="match status" value="1"/>
</dbReference>
<keyword evidence="1" id="KW-0805">Transcription regulation</keyword>
<evidence type="ECO:0000256" key="2">
    <source>
        <dbReference type="ARBA" id="ARBA00023125"/>
    </source>
</evidence>
<organism evidence="5 6">
    <name type="scientific">Candidatus Enterocloster excrementipullorum</name>
    <dbReference type="NCBI Taxonomy" id="2838559"/>
    <lineage>
        <taxon>Bacteria</taxon>
        <taxon>Bacillati</taxon>
        <taxon>Bacillota</taxon>
        <taxon>Clostridia</taxon>
        <taxon>Lachnospirales</taxon>
        <taxon>Lachnospiraceae</taxon>
        <taxon>Enterocloster</taxon>
    </lineage>
</organism>
<comment type="caution">
    <text evidence="5">The sequence shown here is derived from an EMBL/GenBank/DDBJ whole genome shotgun (WGS) entry which is preliminary data.</text>
</comment>
<dbReference type="InterPro" id="IPR011991">
    <property type="entry name" value="ArsR-like_HTH"/>
</dbReference>
<dbReference type="Proteomes" id="UP000823910">
    <property type="component" value="Unassembled WGS sequence"/>
</dbReference>
<dbReference type="EMBL" id="DWWT01000028">
    <property type="protein sequence ID" value="HJC05796.1"/>
    <property type="molecule type" value="Genomic_DNA"/>
</dbReference>
<dbReference type="GO" id="GO:0003700">
    <property type="term" value="F:DNA-binding transcription factor activity"/>
    <property type="evidence" value="ECO:0007669"/>
    <property type="project" value="InterPro"/>
</dbReference>
<reference evidence="5" key="1">
    <citation type="journal article" date="2021" name="PeerJ">
        <title>Extensive microbial diversity within the chicken gut microbiome revealed by metagenomics and culture.</title>
        <authorList>
            <person name="Gilroy R."/>
            <person name="Ravi A."/>
            <person name="Getino M."/>
            <person name="Pursley I."/>
            <person name="Horton D.L."/>
            <person name="Alikhan N.F."/>
            <person name="Baker D."/>
            <person name="Gharbi K."/>
            <person name="Hall N."/>
            <person name="Watson M."/>
            <person name="Adriaenssens E.M."/>
            <person name="Foster-Nyarko E."/>
            <person name="Jarju S."/>
            <person name="Secka A."/>
            <person name="Antonio M."/>
            <person name="Oren A."/>
            <person name="Chaudhuri R.R."/>
            <person name="La Ragione R."/>
            <person name="Hildebrand F."/>
            <person name="Pallen M.J."/>
        </authorList>
    </citation>
    <scope>NUCLEOTIDE SEQUENCE</scope>
    <source>
        <strain evidence="5">CHK180-15479</strain>
    </source>
</reference>
<dbReference type="InterPro" id="IPR051081">
    <property type="entry name" value="HTH_MetalResp_TranReg"/>
</dbReference>
<keyword evidence="3" id="KW-0804">Transcription</keyword>
<dbReference type="PANTHER" id="PTHR33154:SF33">
    <property type="entry name" value="TRANSCRIPTIONAL REPRESSOR SDPR"/>
    <property type="match status" value="1"/>
</dbReference>
<evidence type="ECO:0000256" key="1">
    <source>
        <dbReference type="ARBA" id="ARBA00023015"/>
    </source>
</evidence>
<gene>
    <name evidence="5" type="ORF">H9704_06530</name>
</gene>